<keyword evidence="2" id="KW-1185">Reference proteome</keyword>
<protein>
    <submittedName>
        <fullName evidence="1">Uncharacterized protein</fullName>
    </submittedName>
</protein>
<dbReference type="Proteomes" id="UP001175227">
    <property type="component" value="Unassembled WGS sequence"/>
</dbReference>
<evidence type="ECO:0000313" key="1">
    <source>
        <dbReference type="EMBL" id="KAK0479263.1"/>
    </source>
</evidence>
<accession>A0AA39UAH8</accession>
<gene>
    <name evidence="1" type="ORF">IW261DRAFT_1420002</name>
</gene>
<organism evidence="1 2">
    <name type="scientific">Armillaria novae-zelandiae</name>
    <dbReference type="NCBI Taxonomy" id="153914"/>
    <lineage>
        <taxon>Eukaryota</taxon>
        <taxon>Fungi</taxon>
        <taxon>Dikarya</taxon>
        <taxon>Basidiomycota</taxon>
        <taxon>Agaricomycotina</taxon>
        <taxon>Agaricomycetes</taxon>
        <taxon>Agaricomycetidae</taxon>
        <taxon>Agaricales</taxon>
        <taxon>Marasmiineae</taxon>
        <taxon>Physalacriaceae</taxon>
        <taxon>Armillaria</taxon>
    </lineage>
</organism>
<dbReference type="AlphaFoldDB" id="A0AA39UAH8"/>
<reference evidence="1" key="1">
    <citation type="submission" date="2023-06" db="EMBL/GenBank/DDBJ databases">
        <authorList>
            <consortium name="Lawrence Berkeley National Laboratory"/>
            <person name="Ahrendt S."/>
            <person name="Sahu N."/>
            <person name="Indic B."/>
            <person name="Wong-Bajracharya J."/>
            <person name="Merenyi Z."/>
            <person name="Ke H.-M."/>
            <person name="Monk M."/>
            <person name="Kocsube S."/>
            <person name="Drula E."/>
            <person name="Lipzen A."/>
            <person name="Balint B."/>
            <person name="Henrissat B."/>
            <person name="Andreopoulos B."/>
            <person name="Martin F.M."/>
            <person name="Harder C.B."/>
            <person name="Rigling D."/>
            <person name="Ford K.L."/>
            <person name="Foster G.D."/>
            <person name="Pangilinan J."/>
            <person name="Papanicolaou A."/>
            <person name="Barry K."/>
            <person name="LaButti K."/>
            <person name="Viragh M."/>
            <person name="Koriabine M."/>
            <person name="Yan M."/>
            <person name="Riley R."/>
            <person name="Champramary S."/>
            <person name="Plett K.L."/>
            <person name="Tsai I.J."/>
            <person name="Slot J."/>
            <person name="Sipos G."/>
            <person name="Plett J."/>
            <person name="Nagy L.G."/>
            <person name="Grigoriev I.V."/>
        </authorList>
    </citation>
    <scope>NUCLEOTIDE SEQUENCE</scope>
    <source>
        <strain evidence="1">ICMP 16352</strain>
    </source>
</reference>
<comment type="caution">
    <text evidence="1">The sequence shown here is derived from an EMBL/GenBank/DDBJ whole genome shotgun (WGS) entry which is preliminary data.</text>
</comment>
<dbReference type="EMBL" id="JAUEPR010000012">
    <property type="protein sequence ID" value="KAK0479263.1"/>
    <property type="molecule type" value="Genomic_DNA"/>
</dbReference>
<proteinExistence type="predicted"/>
<evidence type="ECO:0000313" key="2">
    <source>
        <dbReference type="Proteomes" id="UP001175227"/>
    </source>
</evidence>
<sequence length="130" mass="14315">MSVKHSNSVPTLKSLVDRADELMKSPPVESSRFPVLAAFFDEAAMVKCAFLVYYPSSARVNFYKDFESFLAGQIVQWGFTEQWASVFHVESSRLCIAASGPYSLSGDQITDGLEVLLSCIGGLQVCSWFA</sequence>
<name>A0AA39UAH8_9AGAR</name>